<sequence length="110" mass="12497">MRLYAKKKIPSPWNVNPTDPWSVFRSIRSSESPRSQVTGPTRESILESVVSEQKADRAYEVFYSSAVIGSCLIIFLLIAVFVFIKKRRSKHDDKSVIVFPSTQGNTSQFL</sequence>
<proteinExistence type="predicted"/>
<name>A0AAW1UUB0_9CUCU</name>
<feature type="transmembrane region" description="Helical" evidence="1">
    <location>
        <begin position="61"/>
        <end position="84"/>
    </location>
</feature>
<evidence type="ECO:0000256" key="1">
    <source>
        <dbReference type="SAM" id="Phobius"/>
    </source>
</evidence>
<organism evidence="2 3">
    <name type="scientific">Henosepilachna vigintioctopunctata</name>
    <dbReference type="NCBI Taxonomy" id="420089"/>
    <lineage>
        <taxon>Eukaryota</taxon>
        <taxon>Metazoa</taxon>
        <taxon>Ecdysozoa</taxon>
        <taxon>Arthropoda</taxon>
        <taxon>Hexapoda</taxon>
        <taxon>Insecta</taxon>
        <taxon>Pterygota</taxon>
        <taxon>Neoptera</taxon>
        <taxon>Endopterygota</taxon>
        <taxon>Coleoptera</taxon>
        <taxon>Polyphaga</taxon>
        <taxon>Cucujiformia</taxon>
        <taxon>Coccinelloidea</taxon>
        <taxon>Coccinellidae</taxon>
        <taxon>Epilachninae</taxon>
        <taxon>Epilachnini</taxon>
        <taxon>Henosepilachna</taxon>
    </lineage>
</organism>
<keyword evidence="1" id="KW-0812">Transmembrane</keyword>
<dbReference type="AlphaFoldDB" id="A0AAW1UUB0"/>
<evidence type="ECO:0000313" key="2">
    <source>
        <dbReference type="EMBL" id="KAK9883411.1"/>
    </source>
</evidence>
<keyword evidence="1" id="KW-1133">Transmembrane helix</keyword>
<dbReference type="Proteomes" id="UP001431783">
    <property type="component" value="Unassembled WGS sequence"/>
</dbReference>
<gene>
    <name evidence="2" type="ORF">WA026_001585</name>
</gene>
<accession>A0AAW1UUB0</accession>
<evidence type="ECO:0000313" key="3">
    <source>
        <dbReference type="Proteomes" id="UP001431783"/>
    </source>
</evidence>
<dbReference type="EMBL" id="JARQZJ010000091">
    <property type="protein sequence ID" value="KAK9883411.1"/>
    <property type="molecule type" value="Genomic_DNA"/>
</dbReference>
<reference evidence="2 3" key="1">
    <citation type="submission" date="2023-03" db="EMBL/GenBank/DDBJ databases">
        <title>Genome insight into feeding habits of ladybird beetles.</title>
        <authorList>
            <person name="Li H.-S."/>
            <person name="Huang Y.-H."/>
            <person name="Pang H."/>
        </authorList>
    </citation>
    <scope>NUCLEOTIDE SEQUENCE [LARGE SCALE GENOMIC DNA]</scope>
    <source>
        <strain evidence="2">SYSU_2023b</strain>
        <tissue evidence="2">Whole body</tissue>
    </source>
</reference>
<comment type="caution">
    <text evidence="2">The sequence shown here is derived from an EMBL/GenBank/DDBJ whole genome shotgun (WGS) entry which is preliminary data.</text>
</comment>
<protein>
    <submittedName>
        <fullName evidence="2">Uncharacterized protein</fullName>
    </submittedName>
</protein>
<keyword evidence="3" id="KW-1185">Reference proteome</keyword>
<keyword evidence="1" id="KW-0472">Membrane</keyword>